<keyword evidence="2" id="KW-1185">Reference proteome</keyword>
<dbReference type="AlphaFoldDB" id="A0A368GSE3"/>
<dbReference type="Proteomes" id="UP000252519">
    <property type="component" value="Unassembled WGS sequence"/>
</dbReference>
<organism evidence="1 2">
    <name type="scientific">Ancylostoma caninum</name>
    <name type="common">Dog hookworm</name>
    <dbReference type="NCBI Taxonomy" id="29170"/>
    <lineage>
        <taxon>Eukaryota</taxon>
        <taxon>Metazoa</taxon>
        <taxon>Ecdysozoa</taxon>
        <taxon>Nematoda</taxon>
        <taxon>Chromadorea</taxon>
        <taxon>Rhabditida</taxon>
        <taxon>Rhabditina</taxon>
        <taxon>Rhabditomorpha</taxon>
        <taxon>Strongyloidea</taxon>
        <taxon>Ancylostomatidae</taxon>
        <taxon>Ancylostomatinae</taxon>
        <taxon>Ancylostoma</taxon>
    </lineage>
</organism>
<gene>
    <name evidence="1" type="ORF">ANCCAN_08070</name>
</gene>
<protein>
    <submittedName>
        <fullName evidence="1">Uncharacterized protein</fullName>
    </submittedName>
</protein>
<proteinExistence type="predicted"/>
<accession>A0A368GSE3</accession>
<reference evidence="1 2" key="1">
    <citation type="submission" date="2014-10" db="EMBL/GenBank/DDBJ databases">
        <title>Draft genome of the hookworm Ancylostoma caninum.</title>
        <authorList>
            <person name="Mitreva M."/>
        </authorList>
    </citation>
    <scope>NUCLEOTIDE SEQUENCE [LARGE SCALE GENOMIC DNA]</scope>
    <source>
        <strain evidence="1 2">Baltimore</strain>
    </source>
</reference>
<name>A0A368GSE3_ANCCA</name>
<evidence type="ECO:0000313" key="1">
    <source>
        <dbReference type="EMBL" id="RCN45905.1"/>
    </source>
</evidence>
<evidence type="ECO:0000313" key="2">
    <source>
        <dbReference type="Proteomes" id="UP000252519"/>
    </source>
</evidence>
<comment type="caution">
    <text evidence="1">The sequence shown here is derived from an EMBL/GenBank/DDBJ whole genome shotgun (WGS) entry which is preliminary data.</text>
</comment>
<sequence length="80" mass="9302">MLPEQHNASDRNLSAVEERNWERMLQEFLLDVPLKMSNTTMVLEPTSPSPSQIISLFMYEAENDTDRLDRLPLGGYYVEQ</sequence>
<dbReference type="EMBL" id="JOJR01000090">
    <property type="protein sequence ID" value="RCN45905.1"/>
    <property type="molecule type" value="Genomic_DNA"/>
</dbReference>